<keyword evidence="1" id="KW-0812">Transmembrane</keyword>
<sequence length="162" mass="19092">MSRFNNQRLKHLILYFIEIFIISSFITMLLEKSSPSNNYYEIIEKFFLSYGAYQLLIYTSLSIIDDISKDSALMLLSLLKYCLLYKETGSEQLKVLINEKIDNQLSSKVMNSFNTEALLMNLKENIDCIDKVYLQAELIVVEHDLELYQLQWRLSILLRLLK</sequence>
<protein>
    <submittedName>
        <fullName evidence="2">Uncharacterized protein</fullName>
    </submittedName>
</protein>
<comment type="caution">
    <text evidence="2">The sequence shown here is derived from an EMBL/GenBank/DDBJ whole genome shotgun (WGS) entry which is preliminary data.</text>
</comment>
<accession>A0A6A8UBS4</accession>
<evidence type="ECO:0000256" key="1">
    <source>
        <dbReference type="SAM" id="Phobius"/>
    </source>
</evidence>
<keyword evidence="1" id="KW-1133">Transmembrane helix</keyword>
<name>A0A6A8UBS4_STRSL</name>
<dbReference type="Proteomes" id="UP000439678">
    <property type="component" value="Unassembled WGS sequence"/>
</dbReference>
<dbReference type="AlphaFoldDB" id="A0A6A8UBS4"/>
<evidence type="ECO:0000313" key="2">
    <source>
        <dbReference type="EMBL" id="MTR27135.1"/>
    </source>
</evidence>
<feature type="transmembrane region" description="Helical" evidence="1">
    <location>
        <begin position="42"/>
        <end position="64"/>
    </location>
</feature>
<gene>
    <name evidence="2" type="ORF">GMC65_01910</name>
</gene>
<proteinExistence type="predicted"/>
<organism evidence="2 3">
    <name type="scientific">Streptococcus salivarius</name>
    <dbReference type="NCBI Taxonomy" id="1304"/>
    <lineage>
        <taxon>Bacteria</taxon>
        <taxon>Bacillati</taxon>
        <taxon>Bacillota</taxon>
        <taxon>Bacilli</taxon>
        <taxon>Lactobacillales</taxon>
        <taxon>Streptococcaceae</taxon>
        <taxon>Streptococcus</taxon>
    </lineage>
</organism>
<feature type="transmembrane region" description="Helical" evidence="1">
    <location>
        <begin position="12"/>
        <end position="30"/>
    </location>
</feature>
<evidence type="ECO:0000313" key="3">
    <source>
        <dbReference type="Proteomes" id="UP000439678"/>
    </source>
</evidence>
<dbReference type="RefSeq" id="WP_060972100.1">
    <property type="nucleotide sequence ID" value="NZ_JADNDA010000001.1"/>
</dbReference>
<keyword evidence="1" id="KW-0472">Membrane</keyword>
<dbReference type="EMBL" id="WMYO01000001">
    <property type="protein sequence ID" value="MTR27135.1"/>
    <property type="molecule type" value="Genomic_DNA"/>
</dbReference>
<reference evidence="2 3" key="1">
    <citation type="journal article" date="2019" name="Nat. Med.">
        <title>A library of human gut bacterial isolates paired with longitudinal multiomics data enables mechanistic microbiome research.</title>
        <authorList>
            <person name="Poyet M."/>
            <person name="Groussin M."/>
            <person name="Gibbons S.M."/>
            <person name="Avila-Pacheco J."/>
            <person name="Jiang X."/>
            <person name="Kearney S.M."/>
            <person name="Perrotta A.R."/>
            <person name="Berdy B."/>
            <person name="Zhao S."/>
            <person name="Lieberman T.D."/>
            <person name="Swanson P.K."/>
            <person name="Smith M."/>
            <person name="Roesemann S."/>
            <person name="Alexander J.E."/>
            <person name="Rich S.A."/>
            <person name="Livny J."/>
            <person name="Vlamakis H."/>
            <person name="Clish C."/>
            <person name="Bullock K."/>
            <person name="Deik A."/>
            <person name="Scott J."/>
            <person name="Pierce K.A."/>
            <person name="Xavier R.J."/>
            <person name="Alm E.J."/>
        </authorList>
    </citation>
    <scope>NUCLEOTIDE SEQUENCE [LARGE SCALE GENOMIC DNA]</scope>
    <source>
        <strain evidence="2 3">BIOML-A4</strain>
    </source>
</reference>